<proteinExistence type="predicted"/>
<reference evidence="1 2" key="1">
    <citation type="submission" date="2021-06" db="EMBL/GenBank/DDBJ databases">
        <authorList>
            <person name="Palmer J.M."/>
        </authorList>
    </citation>
    <scope>NUCLEOTIDE SEQUENCE [LARGE SCALE GENOMIC DNA]</scope>
    <source>
        <strain evidence="1 2">XC_2019</strain>
        <tissue evidence="1">Muscle</tissue>
    </source>
</reference>
<evidence type="ECO:0000313" key="2">
    <source>
        <dbReference type="Proteomes" id="UP001434883"/>
    </source>
</evidence>
<accession>A0ABV0RCV8</accession>
<sequence>VSVFVHHRFSNENGGKAPFRPRQHQAGGDHCSNTFFFLFEYLIPILDLVLRFLMQALIQDIYSELVEDACLGLCFEVHRAVKQGYFFLDETDQDSIKEFGWC</sequence>
<dbReference type="InterPro" id="IPR042933">
    <property type="entry name" value="ATXN7L3B"/>
</dbReference>
<dbReference type="PANTHER" id="PTHR47733:SF1">
    <property type="entry name" value="ATAXIN-7-LIKE PROTEIN 3B"/>
    <property type="match status" value="1"/>
</dbReference>
<dbReference type="PANTHER" id="PTHR47733">
    <property type="entry name" value="ATAXIN-7 LIKE PROTEIN 3B, ATXN7L3B"/>
    <property type="match status" value="1"/>
</dbReference>
<dbReference type="EMBL" id="JAHRIN010042444">
    <property type="protein sequence ID" value="MEQ2205984.1"/>
    <property type="molecule type" value="Genomic_DNA"/>
</dbReference>
<name>A0ABV0RCV8_9TELE</name>
<feature type="non-terminal residue" evidence="1">
    <location>
        <position position="1"/>
    </location>
</feature>
<comment type="caution">
    <text evidence="1">The sequence shown here is derived from an EMBL/GenBank/DDBJ whole genome shotgun (WGS) entry which is preliminary data.</text>
</comment>
<organism evidence="1 2">
    <name type="scientific">Xenoophorus captivus</name>
    <dbReference type="NCBI Taxonomy" id="1517983"/>
    <lineage>
        <taxon>Eukaryota</taxon>
        <taxon>Metazoa</taxon>
        <taxon>Chordata</taxon>
        <taxon>Craniata</taxon>
        <taxon>Vertebrata</taxon>
        <taxon>Euteleostomi</taxon>
        <taxon>Actinopterygii</taxon>
        <taxon>Neopterygii</taxon>
        <taxon>Teleostei</taxon>
        <taxon>Neoteleostei</taxon>
        <taxon>Acanthomorphata</taxon>
        <taxon>Ovalentaria</taxon>
        <taxon>Atherinomorphae</taxon>
        <taxon>Cyprinodontiformes</taxon>
        <taxon>Goodeidae</taxon>
        <taxon>Xenoophorus</taxon>
    </lineage>
</organism>
<protein>
    <submittedName>
        <fullName evidence="1">Uncharacterized protein</fullName>
    </submittedName>
</protein>
<dbReference type="Proteomes" id="UP001434883">
    <property type="component" value="Unassembled WGS sequence"/>
</dbReference>
<gene>
    <name evidence="1" type="ORF">XENOCAPTIV_020213</name>
</gene>
<evidence type="ECO:0000313" key="1">
    <source>
        <dbReference type="EMBL" id="MEQ2205984.1"/>
    </source>
</evidence>
<keyword evidence="2" id="KW-1185">Reference proteome</keyword>